<reference evidence="1" key="1">
    <citation type="submission" date="2020-05" db="EMBL/GenBank/DDBJ databases">
        <authorList>
            <person name="Chiriac C."/>
            <person name="Salcher M."/>
            <person name="Ghai R."/>
            <person name="Kavagutti S V."/>
        </authorList>
    </citation>
    <scope>NUCLEOTIDE SEQUENCE</scope>
</reference>
<evidence type="ECO:0000313" key="1">
    <source>
        <dbReference type="EMBL" id="CAB4985417.1"/>
    </source>
</evidence>
<accession>A0A6J7MX69</accession>
<proteinExistence type="predicted"/>
<dbReference type="AlphaFoldDB" id="A0A6J7MX69"/>
<dbReference type="EMBL" id="CAFBOL010000021">
    <property type="protein sequence ID" value="CAB4985417.1"/>
    <property type="molecule type" value="Genomic_DNA"/>
</dbReference>
<protein>
    <submittedName>
        <fullName evidence="1">Unannotated protein</fullName>
    </submittedName>
</protein>
<name>A0A6J7MX69_9ZZZZ</name>
<sequence length="99" mass="10650">MQIAERLDRAVDEALRTFPVADALAVGDGLATERADLVHHIVRRMIVAAGAIDTGSEVVHDHLGAVIREAEGVFAANTPACTRDDCYTTFTESAHRYAS</sequence>
<gene>
    <name evidence="1" type="ORF">UFOPK3931_01102</name>
</gene>
<organism evidence="1">
    <name type="scientific">freshwater metagenome</name>
    <dbReference type="NCBI Taxonomy" id="449393"/>
    <lineage>
        <taxon>unclassified sequences</taxon>
        <taxon>metagenomes</taxon>
        <taxon>ecological metagenomes</taxon>
    </lineage>
</organism>